<dbReference type="FunFam" id="2.60.40.10:FF:000088">
    <property type="entry name" value="Butyrophilin subfamily 1 member A1"/>
    <property type="match status" value="1"/>
</dbReference>
<dbReference type="Pfam" id="PF22705">
    <property type="entry name" value="C2-set_3"/>
    <property type="match status" value="1"/>
</dbReference>
<evidence type="ECO:0000256" key="3">
    <source>
        <dbReference type="ARBA" id="ARBA00022989"/>
    </source>
</evidence>
<comment type="subcellular location">
    <subcellularLocation>
        <location evidence="1">Membrane</location>
    </subcellularLocation>
</comment>
<evidence type="ECO:0000256" key="4">
    <source>
        <dbReference type="ARBA" id="ARBA00023136"/>
    </source>
</evidence>
<evidence type="ECO:0000313" key="12">
    <source>
        <dbReference type="Proteomes" id="UP001610411"/>
    </source>
</evidence>
<evidence type="ECO:0000256" key="6">
    <source>
        <dbReference type="SAM" id="Coils"/>
    </source>
</evidence>
<dbReference type="EMBL" id="JBFSEQ010000004">
    <property type="protein sequence ID" value="KAL2778429.1"/>
    <property type="molecule type" value="Genomic_DNA"/>
</dbReference>
<comment type="caution">
    <text evidence="11">The sequence shown here is derived from an EMBL/GenBank/DDBJ whole genome shotgun (WGS) entry which is preliminary data.</text>
</comment>
<protein>
    <submittedName>
        <fullName evidence="11">Butyrophilin-like protein 9 isoform b</fullName>
    </submittedName>
</protein>
<feature type="coiled-coil region" evidence="6">
    <location>
        <begin position="172"/>
        <end position="206"/>
    </location>
</feature>
<feature type="transmembrane region" description="Helical" evidence="8">
    <location>
        <begin position="145"/>
        <end position="168"/>
    </location>
</feature>
<keyword evidence="9" id="KW-0732">Signal</keyword>
<evidence type="ECO:0000256" key="5">
    <source>
        <dbReference type="ARBA" id="ARBA00023319"/>
    </source>
</evidence>
<feature type="domain" description="Butyrophilin subfamily 3 member A2-like Ig-C" evidence="10">
    <location>
        <begin position="40"/>
        <end position="126"/>
    </location>
</feature>
<dbReference type="PANTHER" id="PTHR24100:SF130">
    <property type="entry name" value="BUTYROPHILIN-LIKE PROTEIN 9"/>
    <property type="match status" value="1"/>
</dbReference>
<evidence type="ECO:0000256" key="7">
    <source>
        <dbReference type="SAM" id="MobiDB-lite"/>
    </source>
</evidence>
<feature type="compositionally biased region" description="Polar residues" evidence="7">
    <location>
        <begin position="225"/>
        <end position="238"/>
    </location>
</feature>
<accession>A0ABD2EHS0</accession>
<organism evidence="11 12">
    <name type="scientific">Daubentonia madagascariensis</name>
    <name type="common">Aye-aye</name>
    <name type="synonym">Sciurus madagascariensis</name>
    <dbReference type="NCBI Taxonomy" id="31869"/>
    <lineage>
        <taxon>Eukaryota</taxon>
        <taxon>Metazoa</taxon>
        <taxon>Chordata</taxon>
        <taxon>Craniata</taxon>
        <taxon>Vertebrata</taxon>
        <taxon>Euteleostomi</taxon>
        <taxon>Mammalia</taxon>
        <taxon>Eutheria</taxon>
        <taxon>Euarchontoglires</taxon>
        <taxon>Primates</taxon>
        <taxon>Strepsirrhini</taxon>
        <taxon>Chiromyiformes</taxon>
        <taxon>Daubentoniidae</taxon>
        <taxon>Daubentonia</taxon>
    </lineage>
</organism>
<dbReference type="Proteomes" id="UP001610411">
    <property type="component" value="Unassembled WGS sequence"/>
</dbReference>
<reference evidence="11 12" key="1">
    <citation type="journal article" date="2024" name="G3 (Bethesda)">
        <title>A hybrid genome assembly of the endangered aye-aye (Daubentonia madagascariensis).</title>
        <authorList>
            <person name="Versoza C.J."/>
            <person name="Pfeifer S.P."/>
        </authorList>
    </citation>
    <scope>NUCLEOTIDE SEQUENCE [LARGE SCALE GENOMIC DNA]</scope>
    <source>
        <strain evidence="11">6821</strain>
    </source>
</reference>
<evidence type="ECO:0000256" key="1">
    <source>
        <dbReference type="ARBA" id="ARBA00004370"/>
    </source>
</evidence>
<dbReference type="InterPro" id="IPR050504">
    <property type="entry name" value="IgSF_BTN/MOG"/>
</dbReference>
<gene>
    <name evidence="11" type="ORF">WCI35_011712</name>
</gene>
<sequence length="238" mass="25820">MADFPVSLDSSQPVSPPSSLVFLTHLLLILLWPGELYSGLGLDPHISLEGYKEGGIQLRCSSSGWYPKPKAQWRDHQGQCLPPESEAIVQDAQGLFSLETSVVVRGGAHSNVSFSIQNPLLSQKKELVVQIADVFLPGTSPWKSAFLGAPAALPPLLAVLCAPALYLLRKRRRSEEKLKQQAARKLGQLTAELEKLQTELDWRRAEGQAECSILVSHPPGVGIQAASNSTPPQTTLSE</sequence>
<dbReference type="InterPro" id="IPR053896">
    <property type="entry name" value="BTN3A2-like_Ig-C"/>
</dbReference>
<name>A0ABD2EHS0_DAUMA</name>
<dbReference type="GO" id="GO:0016020">
    <property type="term" value="C:membrane"/>
    <property type="evidence" value="ECO:0007669"/>
    <property type="project" value="UniProtKB-SubCell"/>
</dbReference>
<keyword evidence="2 8" id="KW-0812">Transmembrane</keyword>
<dbReference type="PANTHER" id="PTHR24100">
    <property type="entry name" value="BUTYROPHILIN"/>
    <property type="match status" value="1"/>
</dbReference>
<keyword evidence="3 8" id="KW-1133">Transmembrane helix</keyword>
<dbReference type="InterPro" id="IPR013783">
    <property type="entry name" value="Ig-like_fold"/>
</dbReference>
<dbReference type="InterPro" id="IPR036179">
    <property type="entry name" value="Ig-like_dom_sf"/>
</dbReference>
<feature type="signal peptide" evidence="9">
    <location>
        <begin position="1"/>
        <end position="41"/>
    </location>
</feature>
<evidence type="ECO:0000256" key="2">
    <source>
        <dbReference type="ARBA" id="ARBA00022692"/>
    </source>
</evidence>
<dbReference type="Gene3D" id="2.60.40.10">
    <property type="entry name" value="Immunoglobulins"/>
    <property type="match status" value="1"/>
</dbReference>
<keyword evidence="4 8" id="KW-0472">Membrane</keyword>
<proteinExistence type="predicted"/>
<keyword evidence="6" id="KW-0175">Coiled coil</keyword>
<feature type="chain" id="PRO_5044814278" evidence="9">
    <location>
        <begin position="42"/>
        <end position="238"/>
    </location>
</feature>
<evidence type="ECO:0000259" key="10">
    <source>
        <dbReference type="Pfam" id="PF22705"/>
    </source>
</evidence>
<dbReference type="AlphaFoldDB" id="A0ABD2EHS0"/>
<dbReference type="SUPFAM" id="SSF48726">
    <property type="entry name" value="Immunoglobulin"/>
    <property type="match status" value="1"/>
</dbReference>
<evidence type="ECO:0000313" key="11">
    <source>
        <dbReference type="EMBL" id="KAL2778429.1"/>
    </source>
</evidence>
<keyword evidence="12" id="KW-1185">Reference proteome</keyword>
<evidence type="ECO:0000256" key="8">
    <source>
        <dbReference type="SAM" id="Phobius"/>
    </source>
</evidence>
<evidence type="ECO:0000256" key="9">
    <source>
        <dbReference type="SAM" id="SignalP"/>
    </source>
</evidence>
<keyword evidence="5" id="KW-0393">Immunoglobulin domain</keyword>
<feature type="region of interest" description="Disordered" evidence="7">
    <location>
        <begin position="218"/>
        <end position="238"/>
    </location>
</feature>